<evidence type="ECO:0000256" key="1">
    <source>
        <dbReference type="ARBA" id="ARBA00022741"/>
    </source>
</evidence>
<dbReference type="GO" id="GO:0004386">
    <property type="term" value="F:helicase activity"/>
    <property type="evidence" value="ECO:0007669"/>
    <property type="project" value="UniProtKB-KW"/>
</dbReference>
<keyword evidence="4" id="KW-0067">ATP-binding</keyword>
<dbReference type="EMBL" id="VOQQ01000001">
    <property type="protein sequence ID" value="TXC64961.1"/>
    <property type="molecule type" value="Genomic_DNA"/>
</dbReference>
<dbReference type="OrthoDB" id="5905204at2"/>
<feature type="region of interest" description="Disordered" evidence="5">
    <location>
        <begin position="38"/>
        <end position="58"/>
    </location>
</feature>
<dbReference type="GO" id="GO:0016787">
    <property type="term" value="F:hydrolase activity"/>
    <property type="evidence" value="ECO:0007669"/>
    <property type="project" value="UniProtKB-KW"/>
</dbReference>
<evidence type="ECO:0000256" key="2">
    <source>
        <dbReference type="ARBA" id="ARBA00022801"/>
    </source>
</evidence>
<keyword evidence="3" id="KW-0347">Helicase</keyword>
<feature type="domain" description="UvrD-like helicase ATP-binding" evidence="6">
    <location>
        <begin position="4"/>
        <end position="38"/>
    </location>
</feature>
<evidence type="ECO:0000256" key="4">
    <source>
        <dbReference type="ARBA" id="ARBA00022840"/>
    </source>
</evidence>
<dbReference type="Proteomes" id="UP000321249">
    <property type="component" value="Unassembled WGS sequence"/>
</dbReference>
<accession>A0A5C6TYT9</accession>
<reference evidence="7 8" key="1">
    <citation type="journal article" date="2015" name="J. Microbiol.">
        <title>Sphingosinicella ginsenosidimutans sp. nov., with ginsenoside converting activity.</title>
        <authorList>
            <person name="Kim J.K."/>
            <person name="Kang M.S."/>
            <person name="Park S.C."/>
            <person name="Kim K.M."/>
            <person name="Choi K."/>
            <person name="Yoon M.H."/>
            <person name="Im W.T."/>
        </authorList>
    </citation>
    <scope>NUCLEOTIDE SEQUENCE [LARGE SCALE GENOMIC DNA]</scope>
    <source>
        <strain evidence="7 8">BS-11</strain>
    </source>
</reference>
<name>A0A5C6TYT9_9SPHN</name>
<dbReference type="GO" id="GO:0005524">
    <property type="term" value="F:ATP binding"/>
    <property type="evidence" value="ECO:0007669"/>
    <property type="project" value="UniProtKB-KW"/>
</dbReference>
<keyword evidence="1" id="KW-0547">Nucleotide-binding</keyword>
<organism evidence="7 8">
    <name type="scientific">Allosphingosinicella ginsenosidimutans</name>
    <dbReference type="NCBI Taxonomy" id="1176539"/>
    <lineage>
        <taxon>Bacteria</taxon>
        <taxon>Pseudomonadati</taxon>
        <taxon>Pseudomonadota</taxon>
        <taxon>Alphaproteobacteria</taxon>
        <taxon>Sphingomonadales</taxon>
        <taxon>Sphingomonadaceae</taxon>
        <taxon>Allosphingosinicella</taxon>
    </lineage>
</organism>
<evidence type="ECO:0000313" key="7">
    <source>
        <dbReference type="EMBL" id="TXC64961.1"/>
    </source>
</evidence>
<dbReference type="InterPro" id="IPR014016">
    <property type="entry name" value="UvrD-like_ATP-bd"/>
</dbReference>
<evidence type="ECO:0000256" key="5">
    <source>
        <dbReference type="SAM" id="MobiDB-lite"/>
    </source>
</evidence>
<dbReference type="AlphaFoldDB" id="A0A5C6TYT9"/>
<evidence type="ECO:0000313" key="8">
    <source>
        <dbReference type="Proteomes" id="UP000321249"/>
    </source>
</evidence>
<feature type="compositionally biased region" description="Polar residues" evidence="5">
    <location>
        <begin position="39"/>
        <end position="55"/>
    </location>
</feature>
<dbReference type="RefSeq" id="WP_147044377.1">
    <property type="nucleotide sequence ID" value="NZ_BAABIR010000003.1"/>
</dbReference>
<dbReference type="Gene3D" id="3.40.50.300">
    <property type="entry name" value="P-loop containing nucleotide triphosphate hydrolases"/>
    <property type="match status" value="1"/>
</dbReference>
<keyword evidence="2" id="KW-0378">Hydrolase</keyword>
<dbReference type="InterPro" id="IPR027417">
    <property type="entry name" value="P-loop_NTPase"/>
</dbReference>
<keyword evidence="8" id="KW-1185">Reference proteome</keyword>
<gene>
    <name evidence="7" type="ORF">FRZ32_07165</name>
</gene>
<evidence type="ECO:0000256" key="3">
    <source>
        <dbReference type="ARBA" id="ARBA00022806"/>
    </source>
</evidence>
<dbReference type="Pfam" id="PF00580">
    <property type="entry name" value="UvrD-helicase"/>
    <property type="match status" value="1"/>
</dbReference>
<evidence type="ECO:0000259" key="6">
    <source>
        <dbReference type="Pfam" id="PF00580"/>
    </source>
</evidence>
<sequence>MIGAVFVDEYQDSSPIQIAIFSALASIAPVNAWVGDPKASSTSGWSSSPLRSTATLMPRRDSADASWSTWSFERQRTATSPPLAGRAGPVFGWTCQPGPSARSPAIWLARSSVRRSLFDPASVHTDSCGTSPSASGRS</sequence>
<protein>
    <recommendedName>
        <fullName evidence="6">UvrD-like helicase ATP-binding domain-containing protein</fullName>
    </recommendedName>
</protein>
<comment type="caution">
    <text evidence="7">The sequence shown here is derived from an EMBL/GenBank/DDBJ whole genome shotgun (WGS) entry which is preliminary data.</text>
</comment>
<proteinExistence type="predicted"/>